<organism evidence="1 2">
    <name type="scientific">Caulobacter vibrioides</name>
    <name type="common">Caulobacter crescentus</name>
    <dbReference type="NCBI Taxonomy" id="155892"/>
    <lineage>
        <taxon>Bacteria</taxon>
        <taxon>Pseudomonadati</taxon>
        <taxon>Pseudomonadota</taxon>
        <taxon>Alphaproteobacteria</taxon>
        <taxon>Caulobacterales</taxon>
        <taxon>Caulobacteraceae</taxon>
        <taxon>Caulobacter</taxon>
    </lineage>
</organism>
<sequence length="355" mass="38535">MIKALLRPLILTFAAALLIGLVPVAAQSIEKDLKTIRVADEAALVAYEKGDLQEAMSQLLILEHYAAIYKLAPTHPGVAGPQLRRADVLLAMGRLTDAEAMAEGVVKVLTTSPNPDYAELNSVQICRGRATLAESAFARQRFDRALTYGRLAYQDSRVSGDACLARGKLVEHLALRVTGRGGEAESLSTPPAPLTQPPEPTSLLGLMQAGHAAVSAANYKIAYGYFTRAAEVIERPAFADIYPQVSSTILERLSTTARSAGYPNEALSAARRGLNNVAQGRGQPDEFLTLREGQALFDLRRWDEADKSLGRWLSTCRQCDSGVKSAIMVLHHDVLMILGRFEDADAIRVRLSGRR</sequence>
<protein>
    <recommendedName>
        <fullName evidence="3">Tetratricopeptide repeat protein</fullName>
    </recommendedName>
</protein>
<dbReference type="Gene3D" id="1.25.40.10">
    <property type="entry name" value="Tetratricopeptide repeat domain"/>
    <property type="match status" value="1"/>
</dbReference>
<evidence type="ECO:0000313" key="1">
    <source>
        <dbReference type="EMBL" id="ATC32178.1"/>
    </source>
</evidence>
<dbReference type="SUPFAM" id="SSF48452">
    <property type="entry name" value="TPR-like"/>
    <property type="match status" value="2"/>
</dbReference>
<dbReference type="InterPro" id="IPR011990">
    <property type="entry name" value="TPR-like_helical_dom_sf"/>
</dbReference>
<evidence type="ECO:0000313" key="2">
    <source>
        <dbReference type="Proteomes" id="UP000217311"/>
    </source>
</evidence>
<dbReference type="EMBL" id="CP023315">
    <property type="protein sequence ID" value="ATC32178.1"/>
    <property type="molecule type" value="Genomic_DNA"/>
</dbReference>
<proteinExistence type="predicted"/>
<accession>A0A290MUZ7</accession>
<gene>
    <name evidence="1" type="ORF">CA606_07320</name>
</gene>
<dbReference type="AlphaFoldDB" id="A0A290MUZ7"/>
<reference evidence="2" key="1">
    <citation type="submission" date="2017-09" db="EMBL/GenBank/DDBJ databases">
        <title>Genome evolution observed in wild isolates of Caulobacter crescentus.</title>
        <authorList>
            <person name="Ely B."/>
            <person name="Wilson K."/>
            <person name="Scott D."/>
        </authorList>
    </citation>
    <scope>NUCLEOTIDE SEQUENCE [LARGE SCALE GENOMIC DNA]</scope>
    <source>
        <strain evidence="2">CB13b1a</strain>
    </source>
</reference>
<name>A0A290MUZ7_CAUVI</name>
<dbReference type="Proteomes" id="UP000217311">
    <property type="component" value="Chromosome"/>
</dbReference>
<evidence type="ECO:0008006" key="3">
    <source>
        <dbReference type="Google" id="ProtNLM"/>
    </source>
</evidence>